<dbReference type="AlphaFoldDB" id="A0A381Y799"/>
<keyword evidence="5" id="KW-0812">Transmembrane</keyword>
<gene>
    <name evidence="6" type="ORF">METZ01_LOCUS125782</name>
</gene>
<evidence type="ECO:0000313" key="6">
    <source>
        <dbReference type="EMBL" id="SVA72928.1"/>
    </source>
</evidence>
<evidence type="ECO:0000256" key="4">
    <source>
        <dbReference type="SAM" id="MobiDB-lite"/>
    </source>
</evidence>
<name>A0A381Y799_9ZZZZ</name>
<protein>
    <recommendedName>
        <fullName evidence="7">ABC transmembrane type-1 domain-containing protein</fullName>
    </recommendedName>
</protein>
<evidence type="ECO:0000256" key="2">
    <source>
        <dbReference type="ARBA" id="ARBA00022448"/>
    </source>
</evidence>
<keyword evidence="3" id="KW-1003">Cell membrane</keyword>
<organism evidence="6">
    <name type="scientific">marine metagenome</name>
    <dbReference type="NCBI Taxonomy" id="408172"/>
    <lineage>
        <taxon>unclassified sequences</taxon>
        <taxon>metagenomes</taxon>
        <taxon>ecological metagenomes</taxon>
    </lineage>
</organism>
<keyword evidence="2" id="KW-0813">Transport</keyword>
<comment type="subcellular location">
    <subcellularLocation>
        <location evidence="1">Cell membrane</location>
        <topology evidence="1">Multi-pass membrane protein</topology>
    </subcellularLocation>
</comment>
<evidence type="ECO:0000256" key="1">
    <source>
        <dbReference type="ARBA" id="ARBA00004651"/>
    </source>
</evidence>
<feature type="compositionally biased region" description="Low complexity" evidence="4">
    <location>
        <begin position="44"/>
        <end position="55"/>
    </location>
</feature>
<dbReference type="PANTHER" id="PTHR30465">
    <property type="entry name" value="INNER MEMBRANE ABC TRANSPORTER"/>
    <property type="match status" value="1"/>
</dbReference>
<feature type="non-terminal residue" evidence="6">
    <location>
        <position position="141"/>
    </location>
</feature>
<feature type="transmembrane region" description="Helical" evidence="5">
    <location>
        <begin position="120"/>
        <end position="139"/>
    </location>
</feature>
<keyword evidence="5" id="KW-1133">Transmembrane helix</keyword>
<dbReference type="EMBL" id="UINC01017557">
    <property type="protein sequence ID" value="SVA72928.1"/>
    <property type="molecule type" value="Genomic_DNA"/>
</dbReference>
<accession>A0A381Y799</accession>
<feature type="region of interest" description="Disordered" evidence="4">
    <location>
        <begin position="34"/>
        <end position="59"/>
    </location>
</feature>
<sequence>MLINFAVIQIVPGGPVEQMIAQMTGTAVESTARFSGGGEGENLNSISTSDSSNFDSKYRGAQGLDPDIIKEIEEMYGMNRPAHIRFFGMLKDYLTFDFGESFFRDQKVISLVLDKMPVSISLGLWTTLLVYLVSIPLGIRK</sequence>
<evidence type="ECO:0000256" key="3">
    <source>
        <dbReference type="ARBA" id="ARBA00022475"/>
    </source>
</evidence>
<reference evidence="6" key="1">
    <citation type="submission" date="2018-05" db="EMBL/GenBank/DDBJ databases">
        <authorList>
            <person name="Lanie J.A."/>
            <person name="Ng W.-L."/>
            <person name="Kazmierczak K.M."/>
            <person name="Andrzejewski T.M."/>
            <person name="Davidsen T.M."/>
            <person name="Wayne K.J."/>
            <person name="Tettelin H."/>
            <person name="Glass J.I."/>
            <person name="Rusch D."/>
            <person name="Podicherti R."/>
            <person name="Tsui H.-C.T."/>
            <person name="Winkler M.E."/>
        </authorList>
    </citation>
    <scope>NUCLEOTIDE SEQUENCE</scope>
</reference>
<evidence type="ECO:0000256" key="5">
    <source>
        <dbReference type="SAM" id="Phobius"/>
    </source>
</evidence>
<proteinExistence type="predicted"/>
<evidence type="ECO:0008006" key="7">
    <source>
        <dbReference type="Google" id="ProtNLM"/>
    </source>
</evidence>
<dbReference type="GO" id="GO:0042884">
    <property type="term" value="P:microcin transport"/>
    <property type="evidence" value="ECO:0007669"/>
    <property type="project" value="TreeGrafter"/>
</dbReference>
<keyword evidence="5" id="KW-0472">Membrane</keyword>
<dbReference type="PANTHER" id="PTHR30465:SF66">
    <property type="entry name" value="INNER MEMBRANE ABC TRANSPORTER PERMEASE PROTEIN YEJB"/>
    <property type="match status" value="1"/>
</dbReference>
<dbReference type="GO" id="GO:0005886">
    <property type="term" value="C:plasma membrane"/>
    <property type="evidence" value="ECO:0007669"/>
    <property type="project" value="UniProtKB-SubCell"/>
</dbReference>